<organism evidence="6 7">
    <name type="scientific">Pseudomonas fluorescens</name>
    <dbReference type="NCBI Taxonomy" id="294"/>
    <lineage>
        <taxon>Bacteria</taxon>
        <taxon>Pseudomonadati</taxon>
        <taxon>Pseudomonadota</taxon>
        <taxon>Gammaproteobacteria</taxon>
        <taxon>Pseudomonadales</taxon>
        <taxon>Pseudomonadaceae</taxon>
        <taxon>Pseudomonas</taxon>
    </lineage>
</organism>
<comment type="similarity">
    <text evidence="1">Belongs to the sigma-70 factor family. ECF subfamily.</text>
</comment>
<dbReference type="InterPro" id="IPR036388">
    <property type="entry name" value="WH-like_DNA-bd_sf"/>
</dbReference>
<dbReference type="GO" id="GO:0016987">
    <property type="term" value="F:sigma factor activity"/>
    <property type="evidence" value="ECO:0007669"/>
    <property type="project" value="UniProtKB-KW"/>
</dbReference>
<dbReference type="SUPFAM" id="SSF88946">
    <property type="entry name" value="Sigma2 domain of RNA polymerase sigma factors"/>
    <property type="match status" value="1"/>
</dbReference>
<evidence type="ECO:0000313" key="6">
    <source>
        <dbReference type="EMBL" id="VVP92303.1"/>
    </source>
</evidence>
<keyword evidence="4" id="KW-0804">Transcription</keyword>
<dbReference type="Proteomes" id="UP000326611">
    <property type="component" value="Unassembled WGS sequence"/>
</dbReference>
<keyword evidence="3" id="KW-0731">Sigma factor</keyword>
<dbReference type="GO" id="GO:0003677">
    <property type="term" value="F:DNA binding"/>
    <property type="evidence" value="ECO:0007669"/>
    <property type="project" value="InterPro"/>
</dbReference>
<dbReference type="AlphaFoldDB" id="A0A5E7T9H5"/>
<feature type="domain" description="RNA polymerase sigma factor 70 region 4 type 2" evidence="5">
    <location>
        <begin position="111"/>
        <end position="163"/>
    </location>
</feature>
<dbReference type="GO" id="GO:0006352">
    <property type="term" value="P:DNA-templated transcription initiation"/>
    <property type="evidence" value="ECO:0007669"/>
    <property type="project" value="InterPro"/>
</dbReference>
<reference evidence="6 7" key="1">
    <citation type="submission" date="2019-09" db="EMBL/GenBank/DDBJ databases">
        <authorList>
            <person name="Chandra G."/>
            <person name="Truman W A."/>
        </authorList>
    </citation>
    <scope>NUCLEOTIDE SEQUENCE [LARGE SCALE GENOMIC DNA]</scope>
    <source>
        <strain evidence="6">PS918</strain>
    </source>
</reference>
<proteinExistence type="inferred from homology"/>
<dbReference type="InterPro" id="IPR013249">
    <property type="entry name" value="RNA_pol_sigma70_r4_t2"/>
</dbReference>
<dbReference type="InterPro" id="IPR014284">
    <property type="entry name" value="RNA_pol_sigma-70_dom"/>
</dbReference>
<dbReference type="InterPro" id="IPR039425">
    <property type="entry name" value="RNA_pol_sigma-70-like"/>
</dbReference>
<dbReference type="OrthoDB" id="9794372at2"/>
<dbReference type="InterPro" id="IPR013325">
    <property type="entry name" value="RNA_pol_sigma_r2"/>
</dbReference>
<evidence type="ECO:0000256" key="1">
    <source>
        <dbReference type="ARBA" id="ARBA00010641"/>
    </source>
</evidence>
<accession>A0A5E7T9H5</accession>
<keyword evidence="2" id="KW-0805">Transcription regulation</keyword>
<dbReference type="NCBIfam" id="TIGR02937">
    <property type="entry name" value="sigma70-ECF"/>
    <property type="match status" value="1"/>
</dbReference>
<dbReference type="CDD" id="cd06171">
    <property type="entry name" value="Sigma70_r4"/>
    <property type="match status" value="1"/>
</dbReference>
<evidence type="ECO:0000256" key="2">
    <source>
        <dbReference type="ARBA" id="ARBA00023015"/>
    </source>
</evidence>
<sequence length="179" mass="20459">MPFDPVKPSLISTLVRHYDELVDHVRRRFGDRGFAREVVHDVCVQLLEKREKDDVHTPLALLRKISHDQAVSRYRSERRRQAWVVAMPQLPDAACQAPLPAQQYEAARELERLAQAIAELPPRCQMVFVMHKIHALPQAEVAARMGISLKTVEKHLRLGLAACRAHLDRAAPDDTERAR</sequence>
<dbReference type="Gene3D" id="1.10.1740.10">
    <property type="match status" value="1"/>
</dbReference>
<evidence type="ECO:0000256" key="3">
    <source>
        <dbReference type="ARBA" id="ARBA00023082"/>
    </source>
</evidence>
<dbReference type="Gene3D" id="1.10.10.10">
    <property type="entry name" value="Winged helix-like DNA-binding domain superfamily/Winged helix DNA-binding domain"/>
    <property type="match status" value="1"/>
</dbReference>
<evidence type="ECO:0000256" key="4">
    <source>
        <dbReference type="ARBA" id="ARBA00023163"/>
    </source>
</evidence>
<dbReference type="PANTHER" id="PTHR43133:SF63">
    <property type="entry name" value="RNA POLYMERASE SIGMA FACTOR FECI-RELATED"/>
    <property type="match status" value="1"/>
</dbReference>
<name>A0A5E7T9H5_PSEFL</name>
<protein>
    <recommendedName>
        <fullName evidence="5">RNA polymerase sigma factor 70 region 4 type 2 domain-containing protein</fullName>
    </recommendedName>
</protein>
<evidence type="ECO:0000313" key="7">
    <source>
        <dbReference type="Proteomes" id="UP000326611"/>
    </source>
</evidence>
<dbReference type="Pfam" id="PF08281">
    <property type="entry name" value="Sigma70_r4_2"/>
    <property type="match status" value="1"/>
</dbReference>
<dbReference type="InterPro" id="IPR013324">
    <property type="entry name" value="RNA_pol_sigma_r3/r4-like"/>
</dbReference>
<dbReference type="PANTHER" id="PTHR43133">
    <property type="entry name" value="RNA POLYMERASE ECF-TYPE SIGMA FACTO"/>
    <property type="match status" value="1"/>
</dbReference>
<dbReference type="SUPFAM" id="SSF88659">
    <property type="entry name" value="Sigma3 and sigma4 domains of RNA polymerase sigma factors"/>
    <property type="match status" value="1"/>
</dbReference>
<dbReference type="RefSeq" id="WP_150771392.1">
    <property type="nucleotide sequence ID" value="NZ_CABVIY010000004.1"/>
</dbReference>
<dbReference type="EMBL" id="CABVIY010000004">
    <property type="protein sequence ID" value="VVP92303.1"/>
    <property type="molecule type" value="Genomic_DNA"/>
</dbReference>
<gene>
    <name evidence="6" type="ORF">PS918_03358</name>
</gene>
<evidence type="ECO:0000259" key="5">
    <source>
        <dbReference type="Pfam" id="PF08281"/>
    </source>
</evidence>